<feature type="binding site" evidence="5">
    <location>
        <position position="277"/>
    </location>
    <ligand>
        <name>N(2)-acetyl-L-ornithine</name>
        <dbReference type="ChEBI" id="CHEBI:57805"/>
    </ligand>
</feature>
<dbReference type="InterPro" id="IPR015422">
    <property type="entry name" value="PyrdxlP-dep_Trfase_small"/>
</dbReference>
<evidence type="ECO:0000256" key="3">
    <source>
        <dbReference type="ARBA" id="ARBA00022679"/>
    </source>
</evidence>
<dbReference type="Gene3D" id="3.90.1150.10">
    <property type="entry name" value="Aspartate Aminotransferase, domain 1"/>
    <property type="match status" value="1"/>
</dbReference>
<dbReference type="FunFam" id="3.40.640.10:FF:000004">
    <property type="entry name" value="Acetylornithine aminotransferase"/>
    <property type="match status" value="1"/>
</dbReference>
<comment type="catalytic activity">
    <reaction evidence="5">
        <text>N(2)-acetyl-L-ornithine + 2-oxoglutarate = N-acetyl-L-glutamate 5-semialdehyde + L-glutamate</text>
        <dbReference type="Rhea" id="RHEA:18049"/>
        <dbReference type="ChEBI" id="CHEBI:16810"/>
        <dbReference type="ChEBI" id="CHEBI:29123"/>
        <dbReference type="ChEBI" id="CHEBI:29985"/>
        <dbReference type="ChEBI" id="CHEBI:57805"/>
        <dbReference type="EC" id="2.6.1.11"/>
    </reaction>
</comment>
<dbReference type="UniPathway" id="UPA00068">
    <property type="reaction ID" value="UER00109"/>
</dbReference>
<feature type="binding site" evidence="5">
    <location>
        <position position="135"/>
    </location>
    <ligand>
        <name>pyridoxal 5'-phosphate</name>
        <dbReference type="ChEBI" id="CHEBI:597326"/>
    </ligand>
</feature>
<dbReference type="PROSITE" id="PS00600">
    <property type="entry name" value="AA_TRANSFER_CLASS_3"/>
    <property type="match status" value="1"/>
</dbReference>
<dbReference type="SUPFAM" id="SSF53383">
    <property type="entry name" value="PLP-dependent transferases"/>
    <property type="match status" value="1"/>
</dbReference>
<evidence type="ECO:0000256" key="2">
    <source>
        <dbReference type="ARBA" id="ARBA00022605"/>
    </source>
</evidence>
<dbReference type="InterPro" id="IPR050103">
    <property type="entry name" value="Class-III_PLP-dep_AT"/>
</dbReference>
<dbReference type="PANTHER" id="PTHR11986">
    <property type="entry name" value="AMINOTRANSFERASE CLASS III"/>
    <property type="match status" value="1"/>
</dbReference>
<dbReference type="InterPro" id="IPR004636">
    <property type="entry name" value="AcOrn/SuccOrn_fam"/>
</dbReference>
<comment type="pathway">
    <text evidence="5">Amino-acid biosynthesis; L-arginine biosynthesis; N(2)-acetyl-L-ornithine from L-glutamate: step 4/4.</text>
</comment>
<evidence type="ECO:0000256" key="4">
    <source>
        <dbReference type="ARBA" id="ARBA00022898"/>
    </source>
</evidence>
<dbReference type="GO" id="GO:0003992">
    <property type="term" value="F:N2-acetyl-L-ornithine:2-oxoglutarate 5-aminotransferase activity"/>
    <property type="evidence" value="ECO:0007669"/>
    <property type="project" value="UniProtKB-UniRule"/>
</dbReference>
<dbReference type="CDD" id="cd00610">
    <property type="entry name" value="OAT_like"/>
    <property type="match status" value="1"/>
</dbReference>
<dbReference type="AlphaFoldDB" id="A0A410DPU0"/>
<dbReference type="GO" id="GO:0006526">
    <property type="term" value="P:L-arginine biosynthetic process"/>
    <property type="evidence" value="ECO:0007669"/>
    <property type="project" value="UniProtKB-UniRule"/>
</dbReference>
<keyword evidence="2 5" id="KW-0028">Amino-acid biosynthesis</keyword>
<dbReference type="PANTHER" id="PTHR11986:SF79">
    <property type="entry name" value="ACETYLORNITHINE AMINOTRANSFERASE, MITOCHONDRIAL"/>
    <property type="match status" value="1"/>
</dbReference>
<keyword evidence="3 5" id="KW-0808">Transferase</keyword>
<dbReference type="KEGG" id="cmah:C1I91_04980"/>
<reference evidence="6 7" key="1">
    <citation type="submission" date="2018-01" db="EMBL/GenBank/DDBJ databases">
        <title>Genome Sequencing and Assembly of Anaerobacter polyendosporus strain CT4.</title>
        <authorList>
            <person name="Tachaapaikoon C."/>
            <person name="Sutheeworapong S."/>
            <person name="Jenjaroenpun P."/>
            <person name="Wongsurawat T."/>
            <person name="Nookeaw I."/>
            <person name="Cheawchanlertfa P."/>
            <person name="Kosugi A."/>
            <person name="Cheevadhanarak S."/>
            <person name="Ratanakhanokchai K."/>
        </authorList>
    </citation>
    <scope>NUCLEOTIDE SEQUENCE [LARGE SCALE GENOMIC DNA]</scope>
    <source>
        <strain evidence="6 7">CT4</strain>
    </source>
</reference>
<keyword evidence="7" id="KW-1185">Reference proteome</keyword>
<feature type="binding site" evidence="5">
    <location>
        <position position="278"/>
    </location>
    <ligand>
        <name>pyridoxal 5'-phosphate</name>
        <dbReference type="ChEBI" id="CHEBI:597326"/>
    </ligand>
</feature>
<keyword evidence="4 5" id="KW-0663">Pyridoxal phosphate</keyword>
<dbReference type="InterPro" id="IPR049704">
    <property type="entry name" value="Aminotrans_3_PPA_site"/>
</dbReference>
<dbReference type="Proteomes" id="UP000286268">
    <property type="component" value="Chromosome"/>
</dbReference>
<comment type="cofactor">
    <cofactor evidence="5">
        <name>pyridoxal 5'-phosphate</name>
        <dbReference type="ChEBI" id="CHEBI:597326"/>
    </cofactor>
    <text evidence="5">Binds 1 pyridoxal phosphate per subunit.</text>
</comment>
<organism evidence="6 7">
    <name type="scientific">Clostridium manihotivorum</name>
    <dbReference type="NCBI Taxonomy" id="2320868"/>
    <lineage>
        <taxon>Bacteria</taxon>
        <taxon>Bacillati</taxon>
        <taxon>Bacillota</taxon>
        <taxon>Clostridia</taxon>
        <taxon>Eubacteriales</taxon>
        <taxon>Clostridiaceae</taxon>
        <taxon>Clostridium</taxon>
    </lineage>
</organism>
<feature type="binding site" evidence="5">
    <location>
        <begin position="220"/>
        <end position="223"/>
    </location>
    <ligand>
        <name>pyridoxal 5'-phosphate</name>
        <dbReference type="ChEBI" id="CHEBI:597326"/>
    </ligand>
</feature>
<dbReference type="Gene3D" id="3.40.640.10">
    <property type="entry name" value="Type I PLP-dependent aspartate aminotransferase-like (Major domain)"/>
    <property type="match status" value="1"/>
</dbReference>
<feature type="modified residue" description="N6-(pyridoxal phosphate)lysine" evidence="5">
    <location>
        <position position="249"/>
    </location>
</feature>
<dbReference type="InterPro" id="IPR015424">
    <property type="entry name" value="PyrdxlP-dep_Trfase"/>
</dbReference>
<gene>
    <name evidence="5" type="primary">argD</name>
    <name evidence="6" type="ORF">C1I91_04980</name>
</gene>
<comment type="miscellaneous">
    <text evidence="5">May also have succinyldiaminopimelate aminotransferase activity, thus carrying out the corresponding step in lysine biosynthesis.</text>
</comment>
<dbReference type="EMBL" id="CP025746">
    <property type="protein sequence ID" value="QAA31068.1"/>
    <property type="molecule type" value="Genomic_DNA"/>
</dbReference>
<dbReference type="InterPro" id="IPR015421">
    <property type="entry name" value="PyrdxlP-dep_Trfase_major"/>
</dbReference>
<comment type="subcellular location">
    <subcellularLocation>
        <location evidence="5">Cytoplasm</location>
    </subcellularLocation>
</comment>
<dbReference type="GO" id="GO:0030170">
    <property type="term" value="F:pyridoxal phosphate binding"/>
    <property type="evidence" value="ECO:0007669"/>
    <property type="project" value="InterPro"/>
</dbReference>
<keyword evidence="1 5" id="KW-0032">Aminotransferase</keyword>
<comment type="similarity">
    <text evidence="5">Belongs to the class-III pyridoxal-phosphate-dependent aminotransferase family. ArgD subfamily.</text>
</comment>
<keyword evidence="5" id="KW-0963">Cytoplasm</keyword>
<keyword evidence="5" id="KW-0055">Arginine biosynthesis</keyword>
<dbReference type="PIRSF" id="PIRSF000521">
    <property type="entry name" value="Transaminase_4ab_Lys_Orn"/>
    <property type="match status" value="1"/>
</dbReference>
<evidence type="ECO:0000313" key="7">
    <source>
        <dbReference type="Proteomes" id="UP000286268"/>
    </source>
</evidence>
<dbReference type="GO" id="GO:0042802">
    <property type="term" value="F:identical protein binding"/>
    <property type="evidence" value="ECO:0007669"/>
    <property type="project" value="TreeGrafter"/>
</dbReference>
<feature type="binding site" evidence="5">
    <location>
        <position position="138"/>
    </location>
    <ligand>
        <name>N(2)-acetyl-L-ornithine</name>
        <dbReference type="ChEBI" id="CHEBI:57805"/>
    </ligand>
</feature>
<name>A0A410DPU0_9CLOT</name>
<proteinExistence type="inferred from homology"/>
<dbReference type="Pfam" id="PF00202">
    <property type="entry name" value="Aminotran_3"/>
    <property type="match status" value="1"/>
</dbReference>
<dbReference type="InterPro" id="IPR005814">
    <property type="entry name" value="Aminotrans_3"/>
</dbReference>
<dbReference type="OrthoDB" id="9801052at2"/>
<feature type="binding site" evidence="5">
    <location>
        <begin position="102"/>
        <end position="103"/>
    </location>
    <ligand>
        <name>pyridoxal 5'-phosphate</name>
        <dbReference type="ChEBI" id="CHEBI:597326"/>
    </ligand>
</feature>
<dbReference type="NCBIfam" id="NF002325">
    <property type="entry name" value="PRK01278.1"/>
    <property type="match status" value="1"/>
</dbReference>
<evidence type="ECO:0000313" key="6">
    <source>
        <dbReference type="EMBL" id="QAA31068.1"/>
    </source>
</evidence>
<evidence type="ECO:0000256" key="1">
    <source>
        <dbReference type="ARBA" id="ARBA00022576"/>
    </source>
</evidence>
<evidence type="ECO:0000256" key="5">
    <source>
        <dbReference type="HAMAP-Rule" id="MF_01107"/>
    </source>
</evidence>
<comment type="subunit">
    <text evidence="5">Homodimer.</text>
</comment>
<dbReference type="EC" id="2.6.1.11" evidence="5"/>
<accession>A0A410DPU0</accession>
<dbReference type="GO" id="GO:0005737">
    <property type="term" value="C:cytoplasm"/>
    <property type="evidence" value="ECO:0007669"/>
    <property type="project" value="UniProtKB-SubCell"/>
</dbReference>
<sequence length="388" mass="42322">MDFKEKWSEFFMDTYGQLPIALVKGEGNYLIDSEGNKYLDFTSGIGVSSLGYGNEKLKNGLKEQIDLLLHTSNIFYNPVAIEAGEKLIDASKMKKVFFANSGAEANEGAIKLARKYSFDKYGEGRGKIVSLKQSFHGRTLAALKATGQDKFHNYFFPFPEGFEYVEKNNIEALKEKLDGTVCAVMMEAIQGEGGVYPLDESYVKEVVQLCKEKDVLVIFDEVQAGVGRTGKFFGFEYFDVLPDIVTLAKGLGGGLPIGAVLAGEKVAAVFKKGDHGSTFGGNPVALKGASIVLEEVTSEGFLEEVAKKGELIKNIIEGFNHPNVKEVRGKGLMLGIELEVESKEVQEKALSKGVLTLTAGAKVLRLLPPLTITEEEIKAGLEVLKECF</sequence>
<dbReference type="NCBIfam" id="TIGR00707">
    <property type="entry name" value="argD"/>
    <property type="match status" value="1"/>
</dbReference>
<dbReference type="HAMAP" id="MF_01107">
    <property type="entry name" value="ArgD_aminotrans_3"/>
    <property type="match status" value="1"/>
</dbReference>
<protein>
    <recommendedName>
        <fullName evidence="5">Acetylornithine aminotransferase</fullName>
        <shortName evidence="5">ACOAT</shortName>
        <ecNumber evidence="5">2.6.1.11</ecNumber>
    </recommendedName>
</protein>